<dbReference type="Pfam" id="PF13374">
    <property type="entry name" value="TPR_10"/>
    <property type="match status" value="1"/>
</dbReference>
<feature type="repeat" description="TPR" evidence="1">
    <location>
        <begin position="68"/>
        <end position="101"/>
    </location>
</feature>
<dbReference type="AlphaFoldDB" id="A0A328AZE8"/>
<keyword evidence="1" id="KW-0802">TPR repeat</keyword>
<dbReference type="PANTHER" id="PTHR44809:SF1">
    <property type="entry name" value="PROTEIN O-MANNOSYL-TRANSFERASE TMTC1"/>
    <property type="match status" value="1"/>
</dbReference>
<dbReference type="SUPFAM" id="SSF53756">
    <property type="entry name" value="UDP-Glycosyltransferase/glycogen phosphorylase"/>
    <property type="match status" value="1"/>
</dbReference>
<dbReference type="InterPro" id="IPR052943">
    <property type="entry name" value="TMTC_O-mannosyl-trnsfr"/>
</dbReference>
<protein>
    <submittedName>
        <fullName evidence="2">Uncharacterized protein</fullName>
    </submittedName>
</protein>
<organism evidence="2 3">
    <name type="scientific">Phenylobacterium hankyongense</name>
    <dbReference type="NCBI Taxonomy" id="1813876"/>
    <lineage>
        <taxon>Bacteria</taxon>
        <taxon>Pseudomonadati</taxon>
        <taxon>Pseudomonadota</taxon>
        <taxon>Alphaproteobacteria</taxon>
        <taxon>Caulobacterales</taxon>
        <taxon>Caulobacteraceae</taxon>
        <taxon>Phenylobacterium</taxon>
    </lineage>
</organism>
<accession>A0A328AZE8</accession>
<keyword evidence="3" id="KW-1185">Reference proteome</keyword>
<dbReference type="OrthoDB" id="6193797at2"/>
<reference evidence="3" key="1">
    <citation type="submission" date="2018-05" db="EMBL/GenBank/DDBJ databases">
        <authorList>
            <person name="Li X."/>
        </authorList>
    </citation>
    <scope>NUCLEOTIDE SEQUENCE [LARGE SCALE GENOMIC DNA]</scope>
    <source>
        <strain evidence="3">HKS-05</strain>
    </source>
</reference>
<dbReference type="InterPro" id="IPR011990">
    <property type="entry name" value="TPR-like_helical_dom_sf"/>
</dbReference>
<dbReference type="InterPro" id="IPR019734">
    <property type="entry name" value="TPR_rpt"/>
</dbReference>
<dbReference type="Pfam" id="PF01075">
    <property type="entry name" value="Glyco_transf_9"/>
    <property type="match status" value="1"/>
</dbReference>
<proteinExistence type="predicted"/>
<dbReference type="SUPFAM" id="SSF48452">
    <property type="entry name" value="TPR-like"/>
    <property type="match status" value="1"/>
</dbReference>
<dbReference type="PANTHER" id="PTHR44809">
    <property type="match status" value="1"/>
</dbReference>
<evidence type="ECO:0000313" key="2">
    <source>
        <dbReference type="EMBL" id="RAK59967.1"/>
    </source>
</evidence>
<evidence type="ECO:0000313" key="3">
    <source>
        <dbReference type="Proteomes" id="UP000249842"/>
    </source>
</evidence>
<dbReference type="Pfam" id="PF13432">
    <property type="entry name" value="TPR_16"/>
    <property type="match status" value="1"/>
</dbReference>
<name>A0A328AZE8_9CAUL</name>
<dbReference type="EMBL" id="QFYP01000001">
    <property type="protein sequence ID" value="RAK59967.1"/>
    <property type="molecule type" value="Genomic_DNA"/>
</dbReference>
<dbReference type="Gene3D" id="3.40.50.2000">
    <property type="entry name" value="Glycogen Phosphorylase B"/>
    <property type="match status" value="1"/>
</dbReference>
<dbReference type="Gene3D" id="1.25.40.10">
    <property type="entry name" value="Tetratricopeptide repeat domain"/>
    <property type="match status" value="2"/>
</dbReference>
<sequence length="372" mass="41015">MAALLDRALAHHGSGDLRAAEALYRQILQTEEHPGVLQNLASMLRERGELEAARALLLRALAVASEPGPLHHNLGNVLLPLRRLEEAAAAFESALKVMPEHRDAALNLGLVRLAQGRWAEGWPLYEQRPERLNSPTFGLRSPEWRGEPLAGKRLLVWGEQGLGDQIMMARFLPRLGASAILAVRAPLARLLSPLAAEVIVKGDGAMPLPPHDYWTLPLSLPRWQGVTVETLPTAPYLSGRPASRGGVGVMWRGNALPDPRRSLPDELGRPLLALPGARSLHPDDTGARDLQDTADIIAGLDLVISVDTAVAHLAGALGKPCWLLLQRHVADWRWLWDEQMRSLWYPSIEIFRQPVQGDWLPVLAEVRRRLGQ</sequence>
<gene>
    <name evidence="2" type="ORF">DJ021_09200</name>
</gene>
<dbReference type="Proteomes" id="UP000249842">
    <property type="component" value="Unassembled WGS sequence"/>
</dbReference>
<dbReference type="SMART" id="SM00028">
    <property type="entry name" value="TPR"/>
    <property type="match status" value="3"/>
</dbReference>
<dbReference type="RefSeq" id="WP_111457260.1">
    <property type="nucleotide sequence ID" value="NZ_QFYP01000001.1"/>
</dbReference>
<dbReference type="InterPro" id="IPR002201">
    <property type="entry name" value="Glyco_trans_9"/>
</dbReference>
<comment type="caution">
    <text evidence="2">The sequence shown here is derived from an EMBL/GenBank/DDBJ whole genome shotgun (WGS) entry which is preliminary data.</text>
</comment>
<dbReference type="GO" id="GO:0016757">
    <property type="term" value="F:glycosyltransferase activity"/>
    <property type="evidence" value="ECO:0007669"/>
    <property type="project" value="InterPro"/>
</dbReference>
<evidence type="ECO:0000256" key="1">
    <source>
        <dbReference type="PROSITE-ProRule" id="PRU00339"/>
    </source>
</evidence>
<dbReference type="PROSITE" id="PS50005">
    <property type="entry name" value="TPR"/>
    <property type="match status" value="1"/>
</dbReference>